<feature type="domain" description="Transposase IS204/IS1001/IS1096/IS1165 zinc-finger" evidence="1">
    <location>
        <begin position="52"/>
        <end position="90"/>
    </location>
</feature>
<evidence type="ECO:0000313" key="3">
    <source>
        <dbReference type="Proteomes" id="UP001145050"/>
    </source>
</evidence>
<keyword evidence="3" id="KW-1185">Reference proteome</keyword>
<comment type="caution">
    <text evidence="2">The sequence shown here is derived from an EMBL/GenBank/DDBJ whole genome shotgun (WGS) entry which is preliminary data.</text>
</comment>
<dbReference type="AlphaFoldDB" id="A0A9X3WPD7"/>
<dbReference type="Proteomes" id="UP001145050">
    <property type="component" value="Unassembled WGS sequence"/>
</dbReference>
<gene>
    <name evidence="2" type="ORF">NC797_02520</name>
</gene>
<proteinExistence type="predicted"/>
<sequence length="117" mass="13866">MLVEIKDLDNVFHIPEPWYINKRIFDENKEQLDVYLKVDRQATFTSSQCRTEQLPFFDIGDYDQKWRHLILLEYPCYIHAEHPRTDCKNCGKTVSISLGRINHALPSPNCLTHGLRY</sequence>
<dbReference type="RefSeq" id="WP_272435066.1">
    <property type="nucleotide sequence ID" value="NZ_JAMQKB010000001.1"/>
</dbReference>
<reference evidence="2" key="1">
    <citation type="submission" date="2022-06" db="EMBL/GenBank/DDBJ databases">
        <title>Aquibacillus sp. a new bacterium isolated from soil saline samples.</title>
        <authorList>
            <person name="Galisteo C."/>
            <person name="De La Haba R."/>
            <person name="Sanchez-Porro C."/>
            <person name="Ventosa A."/>
        </authorList>
    </citation>
    <scope>NUCLEOTIDE SEQUENCE</scope>
    <source>
        <strain evidence="2">3ASR75-11</strain>
    </source>
</reference>
<dbReference type="Pfam" id="PF14690">
    <property type="entry name" value="Zn_ribbon_ISL3"/>
    <property type="match status" value="1"/>
</dbReference>
<protein>
    <submittedName>
        <fullName evidence="2">Transposase family protein</fullName>
    </submittedName>
</protein>
<name>A0A9X3WPD7_9BACI</name>
<accession>A0A9X3WPD7</accession>
<organism evidence="2 3">
    <name type="scientific">Terrihalobacillus insolitus</name>
    <dbReference type="NCBI Taxonomy" id="2950438"/>
    <lineage>
        <taxon>Bacteria</taxon>
        <taxon>Bacillati</taxon>
        <taxon>Bacillota</taxon>
        <taxon>Bacilli</taxon>
        <taxon>Bacillales</taxon>
        <taxon>Bacillaceae</taxon>
        <taxon>Terrihalobacillus</taxon>
    </lineage>
</organism>
<evidence type="ECO:0000259" key="1">
    <source>
        <dbReference type="Pfam" id="PF14690"/>
    </source>
</evidence>
<dbReference type="InterPro" id="IPR029261">
    <property type="entry name" value="Transposase_Znf"/>
</dbReference>
<evidence type="ECO:0000313" key="2">
    <source>
        <dbReference type="EMBL" id="MDC3423380.1"/>
    </source>
</evidence>
<dbReference type="EMBL" id="JAMQKB010000001">
    <property type="protein sequence ID" value="MDC3423380.1"/>
    <property type="molecule type" value="Genomic_DNA"/>
</dbReference>